<dbReference type="PANTHER" id="PTHR33178">
    <property type="match status" value="1"/>
</dbReference>
<evidence type="ECO:0000313" key="3">
    <source>
        <dbReference type="EMBL" id="GJJ77597.1"/>
    </source>
</evidence>
<dbReference type="Pfam" id="PF07876">
    <property type="entry name" value="Dabb"/>
    <property type="match status" value="1"/>
</dbReference>
<gene>
    <name evidence="3" type="ORF">EMPS_09956</name>
</gene>
<dbReference type="EMBL" id="BQFW01000013">
    <property type="protein sequence ID" value="GJJ77597.1"/>
    <property type="molecule type" value="Genomic_DNA"/>
</dbReference>
<organism evidence="3 4">
    <name type="scientific">Entomortierella parvispora</name>
    <dbReference type="NCBI Taxonomy" id="205924"/>
    <lineage>
        <taxon>Eukaryota</taxon>
        <taxon>Fungi</taxon>
        <taxon>Fungi incertae sedis</taxon>
        <taxon>Mucoromycota</taxon>
        <taxon>Mortierellomycotina</taxon>
        <taxon>Mortierellomycetes</taxon>
        <taxon>Mortierellales</taxon>
        <taxon>Mortierellaceae</taxon>
        <taxon>Entomortierella</taxon>
    </lineage>
</organism>
<dbReference type="InterPro" id="IPR044662">
    <property type="entry name" value="HS1/DABB1-like"/>
</dbReference>
<dbReference type="AlphaFoldDB" id="A0A9P3HJV5"/>
<evidence type="ECO:0000256" key="1">
    <source>
        <dbReference type="ARBA" id="ARBA00011738"/>
    </source>
</evidence>
<dbReference type="Proteomes" id="UP000827284">
    <property type="component" value="Unassembled WGS sequence"/>
</dbReference>
<proteinExistence type="predicted"/>
<dbReference type="OrthoDB" id="42919at2759"/>
<sequence>MAFIHIVLLKFNPTVSEDEAEEILRKLAHIKETLPGVIESVQLGINFNQRAKGFTHGFTMQFKDREALGRYLKAPEHVNIADRFVYPNTEDLLAFDYETAPFSSPTL</sequence>
<dbReference type="SMART" id="SM00886">
    <property type="entry name" value="Dabb"/>
    <property type="match status" value="1"/>
</dbReference>
<dbReference type="PANTHER" id="PTHR33178:SF10">
    <property type="entry name" value="STRESS-RESPONSE A_B BARREL DOMAIN-CONTAINING PROTEIN"/>
    <property type="match status" value="1"/>
</dbReference>
<reference evidence="3" key="2">
    <citation type="journal article" date="2022" name="Microbiol. Resour. Announc.">
        <title>Whole-Genome Sequence of Entomortierella parvispora E1425, a Mucoromycotan Fungus Associated with Burkholderiaceae-Related Endosymbiotic Bacteria.</title>
        <authorList>
            <person name="Herlambang A."/>
            <person name="Guo Y."/>
            <person name="Takashima Y."/>
            <person name="Narisawa K."/>
            <person name="Ohta H."/>
            <person name="Nishizawa T."/>
        </authorList>
    </citation>
    <scope>NUCLEOTIDE SEQUENCE</scope>
    <source>
        <strain evidence="3">E1425</strain>
    </source>
</reference>
<evidence type="ECO:0000313" key="4">
    <source>
        <dbReference type="Proteomes" id="UP000827284"/>
    </source>
</evidence>
<keyword evidence="4" id="KW-1185">Reference proteome</keyword>
<protein>
    <recommendedName>
        <fullName evidence="2">Stress-response A/B barrel domain-containing protein</fullName>
    </recommendedName>
</protein>
<dbReference type="PROSITE" id="PS51502">
    <property type="entry name" value="S_R_A_B_BARREL"/>
    <property type="match status" value="1"/>
</dbReference>
<feature type="domain" description="Stress-response A/B barrel" evidence="2">
    <location>
        <begin position="3"/>
        <end position="97"/>
    </location>
</feature>
<comment type="caution">
    <text evidence="3">The sequence shown here is derived from an EMBL/GenBank/DDBJ whole genome shotgun (WGS) entry which is preliminary data.</text>
</comment>
<dbReference type="SUPFAM" id="SSF54909">
    <property type="entry name" value="Dimeric alpha+beta barrel"/>
    <property type="match status" value="1"/>
</dbReference>
<name>A0A9P3HJV5_9FUNG</name>
<reference evidence="3" key="1">
    <citation type="submission" date="2021-11" db="EMBL/GenBank/DDBJ databases">
        <authorList>
            <person name="Herlambang A."/>
            <person name="Guo Y."/>
            <person name="Takashima Y."/>
            <person name="Nishizawa T."/>
        </authorList>
    </citation>
    <scope>NUCLEOTIDE SEQUENCE</scope>
    <source>
        <strain evidence="3">E1425</strain>
    </source>
</reference>
<dbReference type="InterPro" id="IPR013097">
    <property type="entry name" value="Dabb"/>
</dbReference>
<evidence type="ECO:0000259" key="2">
    <source>
        <dbReference type="PROSITE" id="PS51502"/>
    </source>
</evidence>
<comment type="subunit">
    <text evidence="1">Homodimer.</text>
</comment>
<accession>A0A9P3HJV5</accession>
<dbReference type="Gene3D" id="3.30.70.100">
    <property type="match status" value="1"/>
</dbReference>
<dbReference type="InterPro" id="IPR011008">
    <property type="entry name" value="Dimeric_a/b-barrel"/>
</dbReference>